<comment type="subcellular location">
    <subcellularLocation>
        <location evidence="1">Nucleus</location>
    </subcellularLocation>
</comment>
<evidence type="ECO:0000256" key="4">
    <source>
        <dbReference type="SAM" id="MobiDB-lite"/>
    </source>
</evidence>
<organism evidence="6 7">
    <name type="scientific">Triparma strigata</name>
    <dbReference type="NCBI Taxonomy" id="1606541"/>
    <lineage>
        <taxon>Eukaryota</taxon>
        <taxon>Sar</taxon>
        <taxon>Stramenopiles</taxon>
        <taxon>Ochrophyta</taxon>
        <taxon>Bolidophyceae</taxon>
        <taxon>Parmales</taxon>
        <taxon>Triparmaceae</taxon>
        <taxon>Triparma</taxon>
    </lineage>
</organism>
<dbReference type="EMBL" id="BRXY01000259">
    <property type="protein sequence ID" value="GMH81646.1"/>
    <property type="molecule type" value="Genomic_DNA"/>
</dbReference>
<evidence type="ECO:0000256" key="3">
    <source>
        <dbReference type="ARBA" id="ARBA00023242"/>
    </source>
</evidence>
<comment type="caution">
    <text evidence="6">The sequence shown here is derived from an EMBL/GenBank/DDBJ whole genome shotgun (WGS) entry which is preliminary data.</text>
</comment>
<dbReference type="InterPro" id="IPR033316">
    <property type="entry name" value="RBBP8-like"/>
</dbReference>
<evidence type="ECO:0000256" key="2">
    <source>
        <dbReference type="ARBA" id="ARBA00022763"/>
    </source>
</evidence>
<evidence type="ECO:0000259" key="5">
    <source>
        <dbReference type="Pfam" id="PF08573"/>
    </source>
</evidence>
<evidence type="ECO:0000256" key="1">
    <source>
        <dbReference type="ARBA" id="ARBA00004123"/>
    </source>
</evidence>
<dbReference type="Proteomes" id="UP001165085">
    <property type="component" value="Unassembled WGS sequence"/>
</dbReference>
<dbReference type="GO" id="GO:0010792">
    <property type="term" value="P:DNA double-strand break processing involved in repair via single-strand annealing"/>
    <property type="evidence" value="ECO:0007669"/>
    <property type="project" value="TreeGrafter"/>
</dbReference>
<name>A0A9W7B3W8_9STRA</name>
<keyword evidence="7" id="KW-1185">Reference proteome</keyword>
<feature type="region of interest" description="Disordered" evidence="4">
    <location>
        <begin position="1"/>
        <end position="35"/>
    </location>
</feature>
<dbReference type="PANTHER" id="PTHR15107:SF0">
    <property type="entry name" value="DNA ENDONUCLEASE ACTIVATOR CTP1 C-TERMINAL DOMAIN-CONTAINING PROTEIN"/>
    <property type="match status" value="1"/>
</dbReference>
<reference evidence="7" key="1">
    <citation type="journal article" date="2023" name="Commun. Biol.">
        <title>Genome analysis of Parmales, the sister group of diatoms, reveals the evolutionary specialization of diatoms from phago-mixotrophs to photoautotrophs.</title>
        <authorList>
            <person name="Ban H."/>
            <person name="Sato S."/>
            <person name="Yoshikawa S."/>
            <person name="Yamada K."/>
            <person name="Nakamura Y."/>
            <person name="Ichinomiya M."/>
            <person name="Sato N."/>
            <person name="Blanc-Mathieu R."/>
            <person name="Endo H."/>
            <person name="Kuwata A."/>
            <person name="Ogata H."/>
        </authorList>
    </citation>
    <scope>NUCLEOTIDE SEQUENCE [LARGE SCALE GENOMIC DNA]</scope>
    <source>
        <strain evidence="7">NIES 3701</strain>
    </source>
</reference>
<feature type="compositionally biased region" description="Low complexity" evidence="4">
    <location>
        <begin position="276"/>
        <end position="300"/>
    </location>
</feature>
<dbReference type="GO" id="GO:0005634">
    <property type="term" value="C:nucleus"/>
    <property type="evidence" value="ECO:0007669"/>
    <property type="project" value="UniProtKB-SubCell"/>
</dbReference>
<accession>A0A9W7B3W8</accession>
<keyword evidence="3" id="KW-0539">Nucleus</keyword>
<feature type="domain" description="DNA endonuclease activator Ctp1 C-terminal" evidence="5">
    <location>
        <begin position="342"/>
        <end position="370"/>
    </location>
</feature>
<dbReference type="InterPro" id="IPR013882">
    <property type="entry name" value="Ctp1_C"/>
</dbReference>
<gene>
    <name evidence="6" type="ORF">TrST_g8928</name>
</gene>
<feature type="compositionally biased region" description="Low complexity" evidence="4">
    <location>
        <begin position="234"/>
        <end position="251"/>
    </location>
</feature>
<feature type="region of interest" description="Disordered" evidence="4">
    <location>
        <begin position="173"/>
        <end position="304"/>
    </location>
</feature>
<keyword evidence="2" id="KW-0227">DNA damage</keyword>
<dbReference type="OrthoDB" id="79762at2759"/>
<feature type="compositionally biased region" description="Acidic residues" evidence="4">
    <location>
        <begin position="187"/>
        <end position="197"/>
    </location>
</feature>
<dbReference type="PANTHER" id="PTHR15107">
    <property type="entry name" value="RETINOBLASTOMA BINDING PROTEIN 8"/>
    <property type="match status" value="1"/>
</dbReference>
<dbReference type="Pfam" id="PF08573">
    <property type="entry name" value="SAE2"/>
    <property type="match status" value="1"/>
</dbReference>
<protein>
    <recommendedName>
        <fullName evidence="5">DNA endonuclease activator Ctp1 C-terminal domain-containing protein</fullName>
    </recommendedName>
</protein>
<feature type="region of interest" description="Disordered" evidence="4">
    <location>
        <begin position="378"/>
        <end position="398"/>
    </location>
</feature>
<evidence type="ECO:0000313" key="7">
    <source>
        <dbReference type="Proteomes" id="UP001165085"/>
    </source>
</evidence>
<dbReference type="AlphaFoldDB" id="A0A9W7B3W8"/>
<proteinExistence type="predicted"/>
<evidence type="ECO:0000313" key="6">
    <source>
        <dbReference type="EMBL" id="GMH81646.1"/>
    </source>
</evidence>
<sequence>MPKSSKRTPSKDNRHSAAADPTSPESMAPPSSLDSFLGSVCSGIKQRVDEEVARRISESTAVSTSQHEQLEDEVSCLRMEVTRVRATLDSRNVEMASLRRAKGVAESKLKKWVGTVAQWIKRTMKEQGGVIKDTPDFGGSDEGCDNESEGVAELLAKANAEIGRLRARLRAYEEADAAKPDSSVTEADIDLDLDADPDPPPAKKNSQKRSPVLCEAVNDSARTSPARKSGRKIVAVSSPSAVTSPVASPVVVKRKGKENGNVSSEKKRKRPNNPYAASSKGSTTTATTSSSSTAPQASSTNGRCKEVIRGKDRRRAMQGYDCAECEKFFNAICENSDGAFNKADMLKQCSRHKSNWVPTQTPPDFWEMGFMDEEKEGKEILTQKRSELKPMQKRRQER</sequence>
<dbReference type="GO" id="GO:0003684">
    <property type="term" value="F:damaged DNA binding"/>
    <property type="evidence" value="ECO:0007669"/>
    <property type="project" value="TreeGrafter"/>
</dbReference>